<protein>
    <submittedName>
        <fullName evidence="1">Uncharacterized protein</fullName>
    </submittedName>
</protein>
<gene>
    <name evidence="1" type="ORF">HNP36_003391</name>
</gene>
<organism evidence="1 2">
    <name type="scientific">Chryseobacterium shigense</name>
    <dbReference type="NCBI Taxonomy" id="297244"/>
    <lineage>
        <taxon>Bacteria</taxon>
        <taxon>Pseudomonadati</taxon>
        <taxon>Bacteroidota</taxon>
        <taxon>Flavobacteriia</taxon>
        <taxon>Flavobacteriales</taxon>
        <taxon>Weeksellaceae</taxon>
        <taxon>Chryseobacterium group</taxon>
        <taxon>Chryseobacterium</taxon>
    </lineage>
</organism>
<accession>A0A841NM44</accession>
<dbReference type="EMBL" id="JACHLC010000005">
    <property type="protein sequence ID" value="MBB6372299.1"/>
    <property type="molecule type" value="Genomic_DNA"/>
</dbReference>
<evidence type="ECO:0000313" key="1">
    <source>
        <dbReference type="EMBL" id="MBB6372299.1"/>
    </source>
</evidence>
<dbReference type="Proteomes" id="UP000589738">
    <property type="component" value="Unassembled WGS sequence"/>
</dbReference>
<keyword evidence="2" id="KW-1185">Reference proteome</keyword>
<sequence>MHTTDPVNRYKVFSAEDLPEIISDEHLTVEIYGRNITWEILELNGNLLIRGEGCHFPNLVKVSGSLSVDAGNCSLPSLRTVEENFTLHCPAELDKLRTVKGHFKCIVDYNFKHLETIGGSISLKKANVIARGKKLTLIKNVISVRFQYEVEFLPETGIFNVDIFGDNIMIPHHIIYGKINVYGKNVSFPHLESLQGMINMECRDKNGHYFTHDFPNLKKIKGHLRFERTKASFPVLQEITGNITLGKGCYADFPLLETSGSISVNYDSGVRFPVLKNVEGNIVNQGETCNFISLEKVKGTYRTYNTIAPRLQEVGNLLMHTSIEFEHLKRINGKLENAFKVNFKSLEYVNYLGDEKLRGSRFPSLKEINFYLYNEEDHFEHLAKNVYFRVNGRMYLSKDKLIISRVPFKYVVHQQNYSIRKLVSILKLRHSSFLNFMTREYEREWAKFETPFFTKILKKIEKLWDVVETIKFEEFFESDDRNFRFFCFNYIGVGNLMKHFEAEKINEEEIELNYNEYDQNGNKIQVKRINRYELYEIENTKLGINVWRDTDKYSYAVKCWCPSTEKEHWLWVEQEYKGNALTAIASTFRIHENIIPFIKCLKRQGDLLICELEREVKPRGFPRALTASEYFNLLEVET</sequence>
<evidence type="ECO:0000313" key="2">
    <source>
        <dbReference type="Proteomes" id="UP000589738"/>
    </source>
</evidence>
<reference evidence="1 2" key="1">
    <citation type="submission" date="2020-08" db="EMBL/GenBank/DDBJ databases">
        <title>Functional genomics of gut bacteria from endangered species of beetles.</title>
        <authorList>
            <person name="Carlos-Shanley C."/>
        </authorList>
    </citation>
    <scope>NUCLEOTIDE SEQUENCE [LARGE SCALE GENOMIC DNA]</scope>
    <source>
        <strain evidence="1 2">S00136</strain>
    </source>
</reference>
<name>A0A841NM44_9FLAO</name>
<dbReference type="RefSeq" id="WP_184166720.1">
    <property type="nucleotide sequence ID" value="NZ_JACHLC010000005.1"/>
</dbReference>
<proteinExistence type="predicted"/>
<dbReference type="AlphaFoldDB" id="A0A841NM44"/>
<comment type="caution">
    <text evidence="1">The sequence shown here is derived from an EMBL/GenBank/DDBJ whole genome shotgun (WGS) entry which is preliminary data.</text>
</comment>